<dbReference type="GO" id="GO:0004568">
    <property type="term" value="F:chitinase activity"/>
    <property type="evidence" value="ECO:0007669"/>
    <property type="project" value="TreeGrafter"/>
</dbReference>
<dbReference type="SUPFAM" id="SSF51445">
    <property type="entry name" value="(Trans)glycosidases"/>
    <property type="match status" value="1"/>
</dbReference>
<dbReference type="Gene3D" id="3.20.20.80">
    <property type="entry name" value="Glycosidases"/>
    <property type="match status" value="1"/>
</dbReference>
<feature type="non-terminal residue" evidence="2">
    <location>
        <position position="1"/>
    </location>
</feature>
<feature type="non-terminal residue" evidence="2">
    <location>
        <position position="81"/>
    </location>
</feature>
<organism evidence="2">
    <name type="scientific">uncultured organism</name>
    <dbReference type="NCBI Taxonomy" id="155900"/>
    <lineage>
        <taxon>unclassified sequences</taxon>
        <taxon>environmental samples</taxon>
    </lineage>
</organism>
<dbReference type="AlphaFoldDB" id="D2XUY0"/>
<sequence length="81" mass="9072">VDIDWEYPASKTQGENFYQIIKGLRAALDDKATALGQNYKYLLTAALPAGPANYAFLDLAKINQRLDMFNIMTYDFYGALG</sequence>
<feature type="domain" description="GH18" evidence="1">
    <location>
        <begin position="1"/>
        <end position="81"/>
    </location>
</feature>
<dbReference type="InterPro" id="IPR050314">
    <property type="entry name" value="Glycosyl_Hydrlase_18"/>
</dbReference>
<evidence type="ECO:0000313" key="2">
    <source>
        <dbReference type="EMBL" id="ADB57013.1"/>
    </source>
</evidence>
<dbReference type="PANTHER" id="PTHR11177:SF317">
    <property type="entry name" value="CHITINASE 12-RELATED"/>
    <property type="match status" value="1"/>
</dbReference>
<dbReference type="EMBL" id="GU256394">
    <property type="protein sequence ID" value="ADB57013.1"/>
    <property type="molecule type" value="Genomic_DNA"/>
</dbReference>
<dbReference type="GO" id="GO:0008061">
    <property type="term" value="F:chitin binding"/>
    <property type="evidence" value="ECO:0007669"/>
    <property type="project" value="TreeGrafter"/>
</dbReference>
<dbReference type="GO" id="GO:0005975">
    <property type="term" value="P:carbohydrate metabolic process"/>
    <property type="evidence" value="ECO:0007669"/>
    <property type="project" value="InterPro"/>
</dbReference>
<protein>
    <submittedName>
        <fullName evidence="2">Putative chitinase</fullName>
    </submittedName>
</protein>
<dbReference type="GO" id="GO:0005576">
    <property type="term" value="C:extracellular region"/>
    <property type="evidence" value="ECO:0007669"/>
    <property type="project" value="TreeGrafter"/>
</dbReference>
<dbReference type="InterPro" id="IPR017853">
    <property type="entry name" value="GH"/>
</dbReference>
<dbReference type="PROSITE" id="PS51910">
    <property type="entry name" value="GH18_2"/>
    <property type="match status" value="1"/>
</dbReference>
<dbReference type="CAZy" id="GH18">
    <property type="family name" value="Glycoside Hydrolase Family 18"/>
</dbReference>
<dbReference type="GO" id="GO:0006032">
    <property type="term" value="P:chitin catabolic process"/>
    <property type="evidence" value="ECO:0007669"/>
    <property type="project" value="TreeGrafter"/>
</dbReference>
<accession>D2XUY0</accession>
<dbReference type="Pfam" id="PF00704">
    <property type="entry name" value="Glyco_hydro_18"/>
    <property type="match status" value="1"/>
</dbReference>
<evidence type="ECO:0000259" key="1">
    <source>
        <dbReference type="PROSITE" id="PS51910"/>
    </source>
</evidence>
<dbReference type="InterPro" id="IPR001223">
    <property type="entry name" value="Glyco_hydro18_cat"/>
</dbReference>
<proteinExistence type="predicted"/>
<name>D2XUY0_9ZZZZ</name>
<dbReference type="PANTHER" id="PTHR11177">
    <property type="entry name" value="CHITINASE"/>
    <property type="match status" value="1"/>
</dbReference>
<reference evidence="2" key="1">
    <citation type="journal article" date="2010" name="ISME J.">
        <title>Function-specific response to depletion of microbial diversity.</title>
        <authorList>
            <person name="Peter H."/>
            <person name="Beier S."/>
            <person name="Bertilsson S."/>
            <person name="Lindstrom E.S."/>
            <person name="Langenheder S."/>
            <person name="Tranvik L.J."/>
        </authorList>
    </citation>
    <scope>NUCLEOTIDE SEQUENCE</scope>
</reference>